<dbReference type="InParanoid" id="A0A212RHC5"/>
<dbReference type="CDD" id="cd04186">
    <property type="entry name" value="GT_2_like_c"/>
    <property type="match status" value="1"/>
</dbReference>
<evidence type="ECO:0000259" key="5">
    <source>
        <dbReference type="Pfam" id="PF00535"/>
    </source>
</evidence>
<dbReference type="FunCoup" id="A0A212RHC5">
    <property type="interactions" value="19"/>
</dbReference>
<comment type="pathway">
    <text evidence="1">Cell wall biogenesis; cell wall polysaccharide biosynthesis.</text>
</comment>
<organism evidence="6 7">
    <name type="scientific">Thermoflexus hugenholtzii JAD2</name>
    <dbReference type="NCBI Taxonomy" id="877466"/>
    <lineage>
        <taxon>Bacteria</taxon>
        <taxon>Bacillati</taxon>
        <taxon>Chloroflexota</taxon>
        <taxon>Thermoflexia</taxon>
        <taxon>Thermoflexales</taxon>
        <taxon>Thermoflexaceae</taxon>
        <taxon>Thermoflexus</taxon>
    </lineage>
</organism>
<protein>
    <submittedName>
        <fullName evidence="6">Glycosyltransferase, GT2 family</fullName>
    </submittedName>
</protein>
<evidence type="ECO:0000313" key="6">
    <source>
        <dbReference type="EMBL" id="SNB71816.1"/>
    </source>
</evidence>
<keyword evidence="3" id="KW-0328">Glycosyltransferase</keyword>
<gene>
    <name evidence="6" type="ORF">SAMN02746019_00015090</name>
</gene>
<name>A0A212RHC5_9CHLR</name>
<dbReference type="SUPFAM" id="SSF53448">
    <property type="entry name" value="Nucleotide-diphospho-sugar transferases"/>
    <property type="match status" value="1"/>
</dbReference>
<dbReference type="PANTHER" id="PTHR43179">
    <property type="entry name" value="RHAMNOSYLTRANSFERASE WBBL"/>
    <property type="match status" value="1"/>
</dbReference>
<dbReference type="Proteomes" id="UP000197025">
    <property type="component" value="Unassembled WGS sequence"/>
</dbReference>
<evidence type="ECO:0000256" key="4">
    <source>
        <dbReference type="ARBA" id="ARBA00022679"/>
    </source>
</evidence>
<evidence type="ECO:0000256" key="3">
    <source>
        <dbReference type="ARBA" id="ARBA00022676"/>
    </source>
</evidence>
<dbReference type="PANTHER" id="PTHR43179:SF12">
    <property type="entry name" value="GALACTOFURANOSYLTRANSFERASE GLFT2"/>
    <property type="match status" value="1"/>
</dbReference>
<dbReference type="EMBL" id="FYEK01000054">
    <property type="protein sequence ID" value="SNB71816.1"/>
    <property type="molecule type" value="Genomic_DNA"/>
</dbReference>
<proteinExistence type="inferred from homology"/>
<dbReference type="RefSeq" id="WP_088572022.1">
    <property type="nucleotide sequence ID" value="NZ_FYEK01000054.1"/>
</dbReference>
<dbReference type="OrthoDB" id="9807209at2"/>
<dbReference type="InterPro" id="IPR029044">
    <property type="entry name" value="Nucleotide-diphossugar_trans"/>
</dbReference>
<evidence type="ECO:0000256" key="1">
    <source>
        <dbReference type="ARBA" id="ARBA00004776"/>
    </source>
</evidence>
<dbReference type="InterPro" id="IPR001173">
    <property type="entry name" value="Glyco_trans_2-like"/>
</dbReference>
<reference evidence="7" key="1">
    <citation type="submission" date="2017-06" db="EMBL/GenBank/DDBJ databases">
        <authorList>
            <person name="Varghese N."/>
            <person name="Submissions S."/>
        </authorList>
    </citation>
    <scope>NUCLEOTIDE SEQUENCE [LARGE SCALE GENOMIC DNA]</scope>
    <source>
        <strain evidence="7">JAD2</strain>
    </source>
</reference>
<dbReference type="Gene3D" id="3.90.550.10">
    <property type="entry name" value="Spore Coat Polysaccharide Biosynthesis Protein SpsA, Chain A"/>
    <property type="match status" value="1"/>
</dbReference>
<accession>A0A212RHC5</accession>
<dbReference type="AlphaFoldDB" id="A0A212RHC5"/>
<evidence type="ECO:0000256" key="2">
    <source>
        <dbReference type="ARBA" id="ARBA00006739"/>
    </source>
</evidence>
<keyword evidence="7" id="KW-1185">Reference proteome</keyword>
<sequence>MKVSVIIPVWNGREHLPGCLDALLAQDYPNFEIIAVDNASVDGSAELIAEKYPQVRLIRNICNLGFAGGCNVGLKAAQGDVLVLLNQDTVVLPGWLLALVEALQKPEVGIVGCKILYPDGKTIQHAGGWIEWPLGLAHHYGKGELDQGQWDQHREVEYVTGAAMAFRRHLIDQIGGMDEGFWPGYFEDADFCFRAREIGYKILYIHEAVVLHKETTSISDPFKLSCAYQKGRLRFVLKHMSPYQFLGEFVDAEKSYQMSALRGRENGPLQIAYLEAMRNAPIIAVTRWRAHVQIIKAVLFSLQDLFEHSMMESQRKLLEMIGQTELSRDEIRSLGSSFPGFPPLQEFQFRSSFPIIGPFISYLRRLFFSISSEWAIRYLIQQQEAINRQQEAINRFLIESIKLLYQQISVISPSDSDLHDH</sequence>
<feature type="domain" description="Glycosyltransferase 2-like" evidence="5">
    <location>
        <begin position="4"/>
        <end position="171"/>
    </location>
</feature>
<keyword evidence="4 6" id="KW-0808">Transferase</keyword>
<dbReference type="GO" id="GO:0016757">
    <property type="term" value="F:glycosyltransferase activity"/>
    <property type="evidence" value="ECO:0007669"/>
    <property type="project" value="UniProtKB-KW"/>
</dbReference>
<evidence type="ECO:0000313" key="7">
    <source>
        <dbReference type="Proteomes" id="UP000197025"/>
    </source>
</evidence>
<dbReference type="Pfam" id="PF00535">
    <property type="entry name" value="Glycos_transf_2"/>
    <property type="match status" value="1"/>
</dbReference>
<comment type="similarity">
    <text evidence="2">Belongs to the glycosyltransferase 2 family.</text>
</comment>